<dbReference type="GO" id="GO:0043161">
    <property type="term" value="P:proteasome-mediated ubiquitin-dependent protein catabolic process"/>
    <property type="evidence" value="ECO:0007669"/>
    <property type="project" value="TreeGrafter"/>
</dbReference>
<evidence type="ECO:0000313" key="1">
    <source>
        <dbReference type="EMBL" id="OLY84202.1"/>
    </source>
</evidence>
<dbReference type="GO" id="GO:0000209">
    <property type="term" value="P:protein polyubiquitination"/>
    <property type="evidence" value="ECO:0007669"/>
    <property type="project" value="TreeGrafter"/>
</dbReference>
<dbReference type="GO" id="GO:0005829">
    <property type="term" value="C:cytosol"/>
    <property type="evidence" value="ECO:0007669"/>
    <property type="project" value="TreeGrafter"/>
</dbReference>
<reference evidence="1 2" key="1">
    <citation type="journal article" date="2016" name="Mol. Biol. Evol.">
        <title>Genome-Wide Survey of Gut Fungi (Harpellales) Reveals the First Horizontally Transferred Ubiquitin Gene from a Mosquito Host.</title>
        <authorList>
            <person name="Wang Y."/>
            <person name="White M.M."/>
            <person name="Kvist S."/>
            <person name="Moncalvo J.M."/>
        </authorList>
    </citation>
    <scope>NUCLEOTIDE SEQUENCE [LARGE SCALE GENOMIC DNA]</scope>
    <source>
        <strain evidence="1 2">ALG-7-W6</strain>
    </source>
</reference>
<dbReference type="PANTHER" id="PTHR31531">
    <property type="entry name" value="E3 UBIQUITIN-PROTEIN LIGASE E3D FAMILY MEMBER"/>
    <property type="match status" value="1"/>
</dbReference>
<sequence>MASRSTRIYHQVSIDLYRMRSMRIPEDKRIRVLKLASNYVILSAEDLIPESTICNSDIISCGNCGVSVGESLSNISVGTRRLEFGEAERVAKFPIHKLNFNLNDKESGENLNQYSTVYEDLGLVLIREMLTLISAHASYHYIIQNLESKKSVLLIWVVGWGVSKFNNYKKPNVLNGFTKGLKILFHDISAETPFNAE</sequence>
<comment type="caution">
    <text evidence="1">The sequence shown here is derived from an EMBL/GenBank/DDBJ whole genome shotgun (WGS) entry which is preliminary data.</text>
</comment>
<dbReference type="InterPro" id="IPR019193">
    <property type="entry name" value="UBQ-conj_enz_E2-bd_prot"/>
</dbReference>
<dbReference type="AlphaFoldDB" id="A0A1R0H4Q5"/>
<name>A0A1R0H4Q5_9FUNG</name>
<dbReference type="PANTHER" id="PTHR31531:SF2">
    <property type="entry name" value="E3 UBIQUITIN-PROTEIN LIGASE E3D"/>
    <property type="match status" value="1"/>
</dbReference>
<accession>A0A1R0H4Q5</accession>
<evidence type="ECO:0000313" key="2">
    <source>
        <dbReference type="Proteomes" id="UP000187455"/>
    </source>
</evidence>
<protein>
    <submittedName>
        <fullName evidence="1">Uncharacterized protein</fullName>
    </submittedName>
</protein>
<dbReference type="GO" id="GO:0051865">
    <property type="term" value="P:protein autoubiquitination"/>
    <property type="evidence" value="ECO:0007669"/>
    <property type="project" value="TreeGrafter"/>
</dbReference>
<keyword evidence="2" id="KW-1185">Reference proteome</keyword>
<dbReference type="Pfam" id="PF09814">
    <property type="entry name" value="HECT_2"/>
    <property type="match status" value="1"/>
</dbReference>
<dbReference type="GO" id="GO:0061630">
    <property type="term" value="F:ubiquitin protein ligase activity"/>
    <property type="evidence" value="ECO:0007669"/>
    <property type="project" value="TreeGrafter"/>
</dbReference>
<dbReference type="STRING" id="133383.A0A1R0H4Q5"/>
<dbReference type="GO" id="GO:0006513">
    <property type="term" value="P:protein monoubiquitination"/>
    <property type="evidence" value="ECO:0007669"/>
    <property type="project" value="TreeGrafter"/>
</dbReference>
<dbReference type="GO" id="GO:0030332">
    <property type="term" value="F:cyclin binding"/>
    <property type="evidence" value="ECO:0007669"/>
    <property type="project" value="TreeGrafter"/>
</dbReference>
<dbReference type="GO" id="GO:0005634">
    <property type="term" value="C:nucleus"/>
    <property type="evidence" value="ECO:0007669"/>
    <property type="project" value="TreeGrafter"/>
</dbReference>
<organism evidence="1 2">
    <name type="scientific">Smittium mucronatum</name>
    <dbReference type="NCBI Taxonomy" id="133383"/>
    <lineage>
        <taxon>Eukaryota</taxon>
        <taxon>Fungi</taxon>
        <taxon>Fungi incertae sedis</taxon>
        <taxon>Zoopagomycota</taxon>
        <taxon>Kickxellomycotina</taxon>
        <taxon>Harpellomycetes</taxon>
        <taxon>Harpellales</taxon>
        <taxon>Legeriomycetaceae</taxon>
        <taxon>Smittium</taxon>
    </lineage>
</organism>
<gene>
    <name evidence="1" type="ORF">AYI68_g1635</name>
</gene>
<dbReference type="EMBL" id="LSSL01000583">
    <property type="protein sequence ID" value="OLY84202.1"/>
    <property type="molecule type" value="Genomic_DNA"/>
</dbReference>
<dbReference type="GO" id="GO:0000151">
    <property type="term" value="C:ubiquitin ligase complex"/>
    <property type="evidence" value="ECO:0007669"/>
    <property type="project" value="TreeGrafter"/>
</dbReference>
<proteinExistence type="predicted"/>
<dbReference type="Proteomes" id="UP000187455">
    <property type="component" value="Unassembled WGS sequence"/>
</dbReference>
<dbReference type="GO" id="GO:0031624">
    <property type="term" value="F:ubiquitin conjugating enzyme binding"/>
    <property type="evidence" value="ECO:0007669"/>
    <property type="project" value="TreeGrafter"/>
</dbReference>
<dbReference type="OrthoDB" id="66510at2759"/>